<evidence type="ECO:0000256" key="3">
    <source>
        <dbReference type="ARBA" id="ARBA00022448"/>
    </source>
</evidence>
<evidence type="ECO:0000256" key="13">
    <source>
        <dbReference type="ARBA" id="ARBA00037785"/>
    </source>
</evidence>
<evidence type="ECO:0000256" key="4">
    <source>
        <dbReference type="ARBA" id="ARBA00022692"/>
    </source>
</evidence>
<keyword evidence="7 18" id="KW-1133">Transmembrane helix</keyword>
<evidence type="ECO:0000256" key="6">
    <source>
        <dbReference type="ARBA" id="ARBA00022970"/>
    </source>
</evidence>
<name>A0A443SIJ4_9ACAR</name>
<feature type="transmembrane region" description="Helical" evidence="18">
    <location>
        <begin position="281"/>
        <end position="302"/>
    </location>
</feature>
<keyword evidence="11" id="KW-0325">Glycoprotein</keyword>
<dbReference type="EMBL" id="NCKV01002076">
    <property type="protein sequence ID" value="RWS27353.1"/>
    <property type="molecule type" value="Genomic_DNA"/>
</dbReference>
<keyword evidence="14" id="KW-0479">Metal-binding</keyword>
<evidence type="ECO:0000256" key="9">
    <source>
        <dbReference type="ARBA" id="ARBA00023065"/>
    </source>
</evidence>
<feature type="transmembrane region" description="Helical" evidence="18">
    <location>
        <begin position="530"/>
        <end position="560"/>
    </location>
</feature>
<keyword evidence="20" id="KW-1185">Reference proteome</keyword>
<keyword evidence="6" id="KW-0029">Amino-acid transport</keyword>
<dbReference type="InterPro" id="IPR037272">
    <property type="entry name" value="SNS_sf"/>
</dbReference>
<comment type="function">
    <text evidence="13">Unusual broad substrate spectrum amino acid:sodium cotransporter that promotes absorption of the D isomers of essential amino acids. Neutral amino acids are the preferred substrates, especially methionine and phenylalanine.</text>
</comment>
<dbReference type="PANTHER" id="PTHR11616">
    <property type="entry name" value="SODIUM/CHLORIDE DEPENDENT TRANSPORTER"/>
    <property type="match status" value="1"/>
</dbReference>
<feature type="binding site" evidence="14">
    <location>
        <position position="388"/>
    </location>
    <ligand>
        <name>Na(+)</name>
        <dbReference type="ChEBI" id="CHEBI:29101"/>
        <label>1</label>
    </ligand>
</feature>
<dbReference type="PROSITE" id="PS00610">
    <property type="entry name" value="NA_NEUROTRAN_SYMP_1"/>
    <property type="match status" value="1"/>
</dbReference>
<feature type="transmembrane region" description="Helical" evidence="18">
    <location>
        <begin position="207"/>
        <end position="226"/>
    </location>
</feature>
<sequence>MSTERPQTPPLESSAVSSVKEKTKERGQWGSSTEFMLACLGMMVGLGNVWRFPYLVFKNGGGIFVISYVIMLLVVGLPIIAIEAVLGQYSQSGVGEVFLNIAPIFRGIGYCSVCACALITTYYNIILAWTVFYFAESFKQSWSKCDLDYNTENCITIEEAINYTRYAPPNKTDSEIANRTSSADEFFNRYVLNKSDTLELSWPQPGLALALFVSTSFAVVCLIHGVESSGKAVYFTAIFPYVMLTILFFRGITLPGAWTGIEFYLYPGLTNVRISDIFVDAVIQVFYSIGVGQGALFTFSSFNHFHTKLVTKLFIITFGDMFTSIFAGFIVFSMLGFIADLLGKSIQETVTEGTGLAFIVILEGMTQMPLATISIFCFISMLFFLGIDSLFGLMENVNTFIHDSAHHYGYKITNTQATLMFGTVLFIFGLPMTTRGGIYILSLMDSFSASLPILAVAIGDCLIVGYIYGVDNFLNDLKYMTGETLPPMVVLSFKWLICFIVPVILIIIFFHDLITKIIETFSGKISEDSIMYPAWALIAGWVMGMGPVLLILFFALLFLFQSKKNTFYEKYKEGITPTEVYHAPAQYYGSYEAAEEKKKQEQAILAKGGKAKA</sequence>
<reference evidence="19 20" key="1">
    <citation type="journal article" date="2018" name="Gigascience">
        <title>Genomes of trombidid mites reveal novel predicted allergens and laterally-transferred genes associated with secondary metabolism.</title>
        <authorList>
            <person name="Dong X."/>
            <person name="Chaisiri K."/>
            <person name="Xia D."/>
            <person name="Armstrong S.D."/>
            <person name="Fang Y."/>
            <person name="Donnelly M.J."/>
            <person name="Kadowaki T."/>
            <person name="McGarry J.W."/>
            <person name="Darby A.C."/>
            <person name="Makepeace B.L."/>
        </authorList>
    </citation>
    <scope>NUCLEOTIDE SEQUENCE [LARGE SCALE GENOMIC DNA]</scope>
    <source>
        <strain evidence="19">UoL-UT</strain>
    </source>
</reference>
<dbReference type="GO" id="GO:0046872">
    <property type="term" value="F:metal ion binding"/>
    <property type="evidence" value="ECO:0007669"/>
    <property type="project" value="UniProtKB-KW"/>
</dbReference>
<comment type="subcellular location">
    <subcellularLocation>
        <location evidence="1">Membrane</location>
        <topology evidence="1">Multi-pass membrane protein</topology>
    </subcellularLocation>
</comment>
<feature type="binding site" evidence="14">
    <location>
        <position position="385"/>
    </location>
    <ligand>
        <name>Na(+)</name>
        <dbReference type="ChEBI" id="CHEBI:29101"/>
        <label>1</label>
    </ligand>
</feature>
<keyword evidence="4 16" id="KW-0812">Transmembrane</keyword>
<feature type="transmembrane region" description="Helical" evidence="18">
    <location>
        <begin position="419"/>
        <end position="441"/>
    </location>
</feature>
<keyword evidence="5 16" id="KW-0769">Symport</keyword>
<dbReference type="PRINTS" id="PR00176">
    <property type="entry name" value="NANEUSMPORT"/>
</dbReference>
<evidence type="ECO:0000256" key="1">
    <source>
        <dbReference type="ARBA" id="ARBA00004141"/>
    </source>
</evidence>
<gene>
    <name evidence="19" type="ORF">B4U80_07143</name>
</gene>
<organism evidence="19 20">
    <name type="scientific">Leptotrombidium deliense</name>
    <dbReference type="NCBI Taxonomy" id="299467"/>
    <lineage>
        <taxon>Eukaryota</taxon>
        <taxon>Metazoa</taxon>
        <taxon>Ecdysozoa</taxon>
        <taxon>Arthropoda</taxon>
        <taxon>Chelicerata</taxon>
        <taxon>Arachnida</taxon>
        <taxon>Acari</taxon>
        <taxon>Acariformes</taxon>
        <taxon>Trombidiformes</taxon>
        <taxon>Prostigmata</taxon>
        <taxon>Anystina</taxon>
        <taxon>Parasitengona</taxon>
        <taxon>Trombiculoidea</taxon>
        <taxon>Trombiculidae</taxon>
        <taxon>Leptotrombidium</taxon>
    </lineage>
</organism>
<dbReference type="GO" id="GO:0015179">
    <property type="term" value="F:L-amino acid transmembrane transporter activity"/>
    <property type="evidence" value="ECO:0007669"/>
    <property type="project" value="TreeGrafter"/>
</dbReference>
<feature type="binding site" evidence="14">
    <location>
        <position position="288"/>
    </location>
    <ligand>
        <name>Na(+)</name>
        <dbReference type="ChEBI" id="CHEBI:29101"/>
        <label>1</label>
    </ligand>
</feature>
<feature type="binding site" evidence="14">
    <location>
        <position position="44"/>
    </location>
    <ligand>
        <name>Na(+)</name>
        <dbReference type="ChEBI" id="CHEBI:29101"/>
        <label>2</label>
    </ligand>
</feature>
<feature type="binding site" evidence="14">
    <location>
        <position position="389"/>
    </location>
    <ligand>
        <name>Na(+)</name>
        <dbReference type="ChEBI" id="CHEBI:29101"/>
        <label>1</label>
    </ligand>
</feature>
<evidence type="ECO:0000256" key="15">
    <source>
        <dbReference type="PIRSR" id="PIRSR600175-2"/>
    </source>
</evidence>
<evidence type="ECO:0000313" key="20">
    <source>
        <dbReference type="Proteomes" id="UP000288716"/>
    </source>
</evidence>
<feature type="compositionally biased region" description="Polar residues" evidence="17">
    <location>
        <begin position="1"/>
        <end position="17"/>
    </location>
</feature>
<dbReference type="VEuPathDB" id="VectorBase:LDEU004688"/>
<feature type="region of interest" description="Disordered" evidence="17">
    <location>
        <begin position="1"/>
        <end position="25"/>
    </location>
</feature>
<dbReference type="Proteomes" id="UP000288716">
    <property type="component" value="Unassembled WGS sequence"/>
</dbReference>
<evidence type="ECO:0000256" key="14">
    <source>
        <dbReference type="PIRSR" id="PIRSR600175-1"/>
    </source>
</evidence>
<keyword evidence="9" id="KW-0406">Ion transport</keyword>
<evidence type="ECO:0000256" key="18">
    <source>
        <dbReference type="SAM" id="Phobius"/>
    </source>
</evidence>
<feature type="binding site" evidence="14">
    <location>
        <position position="41"/>
    </location>
    <ligand>
        <name>Na(+)</name>
        <dbReference type="ChEBI" id="CHEBI:29101"/>
        <label>1</label>
    </ligand>
</feature>
<dbReference type="GO" id="GO:0005886">
    <property type="term" value="C:plasma membrane"/>
    <property type="evidence" value="ECO:0007669"/>
    <property type="project" value="TreeGrafter"/>
</dbReference>
<feature type="transmembrane region" description="Helical" evidence="18">
    <location>
        <begin position="63"/>
        <end position="86"/>
    </location>
</feature>
<feature type="disulfide bond" evidence="15">
    <location>
        <begin position="145"/>
        <end position="154"/>
    </location>
</feature>
<dbReference type="SUPFAM" id="SSF161070">
    <property type="entry name" value="SNF-like"/>
    <property type="match status" value="1"/>
</dbReference>
<evidence type="ECO:0000256" key="12">
    <source>
        <dbReference type="ARBA" id="ARBA00023201"/>
    </source>
</evidence>
<evidence type="ECO:0000256" key="8">
    <source>
        <dbReference type="ARBA" id="ARBA00023053"/>
    </source>
</evidence>
<evidence type="ECO:0000256" key="11">
    <source>
        <dbReference type="ARBA" id="ARBA00023180"/>
    </source>
</evidence>
<feature type="transmembrane region" description="Helical" evidence="18">
    <location>
        <begin position="489"/>
        <end position="510"/>
    </location>
</feature>
<evidence type="ECO:0000256" key="7">
    <source>
        <dbReference type="ARBA" id="ARBA00022989"/>
    </source>
</evidence>
<dbReference type="GO" id="GO:0005283">
    <property type="term" value="F:amino acid:sodium symporter activity"/>
    <property type="evidence" value="ECO:0007669"/>
    <property type="project" value="TreeGrafter"/>
</dbReference>
<keyword evidence="10 18" id="KW-0472">Membrane</keyword>
<comment type="caution">
    <text evidence="19">The sequence shown here is derived from an EMBL/GenBank/DDBJ whole genome shotgun (WGS) entry which is preliminary data.</text>
</comment>
<feature type="binding site" evidence="14">
    <location>
        <position position="48"/>
    </location>
    <ligand>
        <name>Na(+)</name>
        <dbReference type="ChEBI" id="CHEBI:29101"/>
        <label>1</label>
    </ligand>
</feature>
<evidence type="ECO:0000256" key="16">
    <source>
        <dbReference type="RuleBase" id="RU003732"/>
    </source>
</evidence>
<evidence type="ECO:0000313" key="19">
    <source>
        <dbReference type="EMBL" id="RWS27353.1"/>
    </source>
</evidence>
<proteinExistence type="inferred from homology"/>
<protein>
    <recommendedName>
        <fullName evidence="16">Transporter</fullName>
    </recommendedName>
</protein>
<evidence type="ECO:0000256" key="5">
    <source>
        <dbReference type="ARBA" id="ARBA00022847"/>
    </source>
</evidence>
<feature type="transmembrane region" description="Helical" evidence="18">
    <location>
        <begin position="238"/>
        <end position="261"/>
    </location>
</feature>
<accession>A0A443SIJ4</accession>
<dbReference type="GO" id="GO:0089718">
    <property type="term" value="P:amino acid import across plasma membrane"/>
    <property type="evidence" value="ECO:0007669"/>
    <property type="project" value="TreeGrafter"/>
</dbReference>
<keyword evidence="12" id="KW-0739">Sodium transport</keyword>
<dbReference type="Pfam" id="PF00209">
    <property type="entry name" value="SNF"/>
    <property type="match status" value="1"/>
</dbReference>
<feature type="transmembrane region" description="Helical" evidence="18">
    <location>
        <begin position="314"/>
        <end position="338"/>
    </location>
</feature>
<dbReference type="PANTHER" id="PTHR11616:SF321">
    <property type="entry name" value="SODIUM-DEPENDENT NUTRIENT AMINO ACID TRANSPORTER 1-RELATED"/>
    <property type="match status" value="1"/>
</dbReference>
<keyword evidence="3 16" id="KW-0813">Transport</keyword>
<feature type="transmembrane region" description="Helical" evidence="18">
    <location>
        <begin position="107"/>
        <end position="134"/>
    </location>
</feature>
<feature type="transmembrane region" description="Helical" evidence="18">
    <location>
        <begin position="447"/>
        <end position="468"/>
    </location>
</feature>
<dbReference type="PROSITE" id="PS50267">
    <property type="entry name" value="NA_NEUROTRAN_SYMP_3"/>
    <property type="match status" value="1"/>
</dbReference>
<keyword evidence="8 14" id="KW-0915">Sodium</keyword>
<comment type="similarity">
    <text evidence="2 16">Belongs to the sodium:neurotransmitter symporter (SNF) (TC 2.A.22) family.</text>
</comment>
<feature type="transmembrane region" description="Helical" evidence="18">
    <location>
        <begin position="35"/>
        <end position="57"/>
    </location>
</feature>
<dbReference type="AlphaFoldDB" id="A0A443SIJ4"/>
<dbReference type="InterPro" id="IPR000175">
    <property type="entry name" value="Na/ntran_symport"/>
</dbReference>
<evidence type="ECO:0000256" key="10">
    <source>
        <dbReference type="ARBA" id="ARBA00023136"/>
    </source>
</evidence>
<keyword evidence="15" id="KW-1015">Disulfide bond</keyword>
<evidence type="ECO:0000256" key="2">
    <source>
        <dbReference type="ARBA" id="ARBA00006459"/>
    </source>
</evidence>
<dbReference type="OrthoDB" id="6581954at2759"/>
<evidence type="ECO:0000256" key="17">
    <source>
        <dbReference type="SAM" id="MobiDB-lite"/>
    </source>
</evidence>
<feature type="transmembrane region" description="Helical" evidence="18">
    <location>
        <begin position="358"/>
        <end position="385"/>
    </location>
</feature>